<dbReference type="EMBL" id="JAIVGD010000003">
    <property type="protein sequence ID" value="KAH0777810.1"/>
    <property type="molecule type" value="Genomic_DNA"/>
</dbReference>
<evidence type="ECO:0000256" key="1">
    <source>
        <dbReference type="SAM" id="SignalP"/>
    </source>
</evidence>
<dbReference type="Proteomes" id="UP000826656">
    <property type="component" value="Unassembled WGS sequence"/>
</dbReference>
<feature type="signal peptide" evidence="1">
    <location>
        <begin position="1"/>
        <end position="23"/>
    </location>
</feature>
<evidence type="ECO:0000313" key="3">
    <source>
        <dbReference type="Proteomes" id="UP000826656"/>
    </source>
</evidence>
<name>A0ABQ7WCT7_SOLTU</name>
<comment type="caution">
    <text evidence="2">The sequence shown here is derived from an EMBL/GenBank/DDBJ whole genome shotgun (WGS) entry which is preliminary data.</text>
</comment>
<organism evidence="2 3">
    <name type="scientific">Solanum tuberosum</name>
    <name type="common">Potato</name>
    <dbReference type="NCBI Taxonomy" id="4113"/>
    <lineage>
        <taxon>Eukaryota</taxon>
        <taxon>Viridiplantae</taxon>
        <taxon>Streptophyta</taxon>
        <taxon>Embryophyta</taxon>
        <taxon>Tracheophyta</taxon>
        <taxon>Spermatophyta</taxon>
        <taxon>Magnoliopsida</taxon>
        <taxon>eudicotyledons</taxon>
        <taxon>Gunneridae</taxon>
        <taxon>Pentapetalae</taxon>
        <taxon>asterids</taxon>
        <taxon>lamiids</taxon>
        <taxon>Solanales</taxon>
        <taxon>Solanaceae</taxon>
        <taxon>Solanoideae</taxon>
        <taxon>Solaneae</taxon>
        <taxon>Solanum</taxon>
    </lineage>
</organism>
<sequence>MPFYHRSSIIACSMLIYFSILDDQLVPANPYLCPADVTLPKIGVETSQTEFLHLVISCSLVTFQLADLRRSKTLSHALPPIHQLPIIYFDYLGATFLSKNPVLYSRVKHVVVDFHFVHHHVDTKRARVVHVYGADQIADTLTKALLKPGFENNLSKLGLVTHCLT</sequence>
<feature type="chain" id="PRO_5046221603" evidence="1">
    <location>
        <begin position="24"/>
        <end position="165"/>
    </location>
</feature>
<gene>
    <name evidence="2" type="ORF">KY290_009221</name>
</gene>
<accession>A0ABQ7WCT7</accession>
<proteinExistence type="predicted"/>
<keyword evidence="3" id="KW-1185">Reference proteome</keyword>
<keyword evidence="1" id="KW-0732">Signal</keyword>
<protein>
    <submittedName>
        <fullName evidence="2">Uncharacterized protein</fullName>
    </submittedName>
</protein>
<reference evidence="2 3" key="1">
    <citation type="journal article" date="2021" name="bioRxiv">
        <title>Chromosome-scale and haplotype-resolved genome assembly of a tetraploid potato cultivar.</title>
        <authorList>
            <person name="Sun H."/>
            <person name="Jiao W.-B."/>
            <person name="Krause K."/>
            <person name="Campoy J.A."/>
            <person name="Goel M."/>
            <person name="Folz-Donahue K."/>
            <person name="Kukat C."/>
            <person name="Huettel B."/>
            <person name="Schneeberger K."/>
        </authorList>
    </citation>
    <scope>NUCLEOTIDE SEQUENCE [LARGE SCALE GENOMIC DNA]</scope>
    <source>
        <strain evidence="2">SolTubOtavaFocal</strain>
        <tissue evidence="2">Leaves</tissue>
    </source>
</reference>
<evidence type="ECO:0000313" key="2">
    <source>
        <dbReference type="EMBL" id="KAH0777810.1"/>
    </source>
</evidence>